<evidence type="ECO:0000313" key="4">
    <source>
        <dbReference type="Proteomes" id="UP001210678"/>
    </source>
</evidence>
<dbReference type="Gene3D" id="3.30.2310.20">
    <property type="entry name" value="RelE-like"/>
    <property type="match status" value="1"/>
</dbReference>
<evidence type="ECO:0000313" key="3">
    <source>
        <dbReference type="EMBL" id="MDB1122397.1"/>
    </source>
</evidence>
<evidence type="ECO:0000256" key="2">
    <source>
        <dbReference type="PIRNR" id="PIRNR029218"/>
    </source>
</evidence>
<dbReference type="InterPro" id="IPR007712">
    <property type="entry name" value="RelE/ParE_toxin"/>
</dbReference>
<protein>
    <recommendedName>
        <fullName evidence="2">Toxin</fullName>
    </recommendedName>
</protein>
<proteinExistence type="inferred from homology"/>
<evidence type="ECO:0000256" key="1">
    <source>
        <dbReference type="ARBA" id="ARBA00022649"/>
    </source>
</evidence>
<sequence length="94" mass="11164">MYKLSLKAVQDFSDIYQYTLNNFGEQQAEQYTFEMESCLSSLGFSPYLGRDCSHLKAGIRRFDISKHAIFYRIRLTHIFVIRILHHQMDSRSHL</sequence>
<comment type="similarity">
    <text evidence="2">Belongs to the RelE toxin family.</text>
</comment>
<dbReference type="Proteomes" id="UP001210678">
    <property type="component" value="Unassembled WGS sequence"/>
</dbReference>
<keyword evidence="4" id="KW-1185">Reference proteome</keyword>
<accession>A0ABT4YLI1</accession>
<dbReference type="PIRSF" id="PIRSF029218">
    <property type="entry name" value="ParE"/>
    <property type="match status" value="1"/>
</dbReference>
<comment type="caution">
    <text evidence="3">The sequence shown here is derived from an EMBL/GenBank/DDBJ whole genome shotgun (WGS) entry which is preliminary data.</text>
</comment>
<keyword evidence="1" id="KW-1277">Toxin-antitoxin system</keyword>
<reference evidence="3 4" key="1">
    <citation type="submission" date="2023-01" db="EMBL/GenBank/DDBJ databases">
        <title>Vibrio sp. KJ40-1 sp.nov, isolated from marine algae.</title>
        <authorList>
            <person name="Butt M."/>
            <person name="Kim J.M.J."/>
            <person name="Jeon C.O.C."/>
        </authorList>
    </citation>
    <scope>NUCLEOTIDE SEQUENCE [LARGE SCALE GENOMIC DNA]</scope>
    <source>
        <strain evidence="3 4">KJ40-1</strain>
    </source>
</reference>
<gene>
    <name evidence="3" type="ORF">PGX00_01020</name>
</gene>
<dbReference type="Pfam" id="PF05016">
    <property type="entry name" value="ParE_toxin"/>
    <property type="match status" value="1"/>
</dbReference>
<dbReference type="EMBL" id="JAQLOI010000001">
    <property type="protein sequence ID" value="MDB1122397.1"/>
    <property type="molecule type" value="Genomic_DNA"/>
</dbReference>
<dbReference type="RefSeq" id="WP_272132118.1">
    <property type="nucleotide sequence ID" value="NZ_JAQLOI010000001.1"/>
</dbReference>
<organism evidence="3 4">
    <name type="scientific">Vibrio algarum</name>
    <dbReference type="NCBI Taxonomy" id="3020714"/>
    <lineage>
        <taxon>Bacteria</taxon>
        <taxon>Pseudomonadati</taxon>
        <taxon>Pseudomonadota</taxon>
        <taxon>Gammaproteobacteria</taxon>
        <taxon>Vibrionales</taxon>
        <taxon>Vibrionaceae</taxon>
        <taxon>Vibrio</taxon>
    </lineage>
</organism>
<dbReference type="InterPro" id="IPR028344">
    <property type="entry name" value="ParE1/4"/>
</dbReference>
<name>A0ABT4YLI1_9VIBR</name>
<dbReference type="InterPro" id="IPR035093">
    <property type="entry name" value="RelE/ParE_toxin_dom_sf"/>
</dbReference>